<dbReference type="GO" id="GO:0070402">
    <property type="term" value="F:NADPH binding"/>
    <property type="evidence" value="ECO:0007669"/>
    <property type="project" value="TreeGrafter"/>
</dbReference>
<dbReference type="Gene3D" id="3.30.1360.170">
    <property type="match status" value="1"/>
</dbReference>
<accession>T1BK22</accession>
<dbReference type="GO" id="GO:0050797">
    <property type="term" value="F:thymidylate synthase (FAD) activity"/>
    <property type="evidence" value="ECO:0007669"/>
    <property type="project" value="InterPro"/>
</dbReference>
<name>T1BK22_9ZZZZ</name>
<dbReference type="GO" id="GO:0050660">
    <property type="term" value="F:flavin adenine dinucleotide binding"/>
    <property type="evidence" value="ECO:0007669"/>
    <property type="project" value="InterPro"/>
</dbReference>
<dbReference type="InterPro" id="IPR003669">
    <property type="entry name" value="Thymidylate_synthase_ThyX"/>
</dbReference>
<dbReference type="EMBL" id="AUZY01002011">
    <property type="protein sequence ID" value="EQD73316.1"/>
    <property type="molecule type" value="Genomic_DNA"/>
</dbReference>
<dbReference type="PROSITE" id="PS51331">
    <property type="entry name" value="THYX"/>
    <property type="match status" value="1"/>
</dbReference>
<protein>
    <submittedName>
        <fullName evidence="1">Thymidylate synthase, flavin-dependent</fullName>
    </submittedName>
</protein>
<reference evidence="1" key="1">
    <citation type="submission" date="2013-08" db="EMBL/GenBank/DDBJ databases">
        <authorList>
            <person name="Mendez C."/>
            <person name="Richter M."/>
            <person name="Ferrer M."/>
            <person name="Sanchez J."/>
        </authorList>
    </citation>
    <scope>NUCLEOTIDE SEQUENCE</scope>
</reference>
<dbReference type="HAMAP" id="MF_01408">
    <property type="entry name" value="ThyX"/>
    <property type="match status" value="1"/>
</dbReference>
<reference evidence="1" key="2">
    <citation type="journal article" date="2014" name="ISME J.">
        <title>Microbial stratification in low pH oxic and suboxic macroscopic growths along an acid mine drainage.</title>
        <authorList>
            <person name="Mendez-Garcia C."/>
            <person name="Mesa V."/>
            <person name="Sprenger R.R."/>
            <person name="Richter M."/>
            <person name="Diez M.S."/>
            <person name="Solano J."/>
            <person name="Bargiela R."/>
            <person name="Golyshina O.V."/>
            <person name="Manteca A."/>
            <person name="Ramos J.L."/>
            <person name="Gallego J.R."/>
            <person name="Llorente I."/>
            <person name="Martins Dos Santos V.A."/>
            <person name="Jensen O.N."/>
            <person name="Pelaez A.I."/>
            <person name="Sanchez J."/>
            <person name="Ferrer M."/>
        </authorList>
    </citation>
    <scope>NUCLEOTIDE SEQUENCE</scope>
</reference>
<sequence length="289" mass="32758">PEADELIGVREPVLSHGFVALVDYMGNDAAIVQAARVSYGQGTKTVRDDRALIRYLMRHRHTTPFEMVEFKFLIRLPIFVARQFIRHRTASVNEYSARYSVVPDEFEVPPADEVRRQSTVNRQGRGDALPPDAVEKFRGDLERVSKDAYAAYSAALAAGVARETARLLLPVAYYTQWYWKSNLHNLFHFLSLRLDPHAQEEIRLYAAAMAKVARTVAPIAFEAFEEFHLSAVPLSRREQRAVRLLLEGRPPELACQGAGLPLTREDGQRLKTGEGVEFLQKLERLRAAE</sequence>
<proteinExistence type="inferred from homology"/>
<dbReference type="PANTHER" id="PTHR34934:SF1">
    <property type="entry name" value="FLAVIN-DEPENDENT THYMIDYLATE SYNTHASE"/>
    <property type="match status" value="1"/>
</dbReference>
<dbReference type="GO" id="GO:0006231">
    <property type="term" value="P:dTMP biosynthetic process"/>
    <property type="evidence" value="ECO:0007669"/>
    <property type="project" value="InterPro"/>
</dbReference>
<dbReference type="AlphaFoldDB" id="T1BK22"/>
<comment type="caution">
    <text evidence="1">The sequence shown here is derived from an EMBL/GenBank/DDBJ whole genome shotgun (WGS) entry which is preliminary data.</text>
</comment>
<dbReference type="SUPFAM" id="SSF69796">
    <property type="entry name" value="Thymidylate synthase-complementing protein Thy1"/>
    <property type="match status" value="1"/>
</dbReference>
<dbReference type="Pfam" id="PF02511">
    <property type="entry name" value="Thy1"/>
    <property type="match status" value="1"/>
</dbReference>
<feature type="non-terminal residue" evidence="1">
    <location>
        <position position="1"/>
    </location>
</feature>
<organism evidence="1">
    <name type="scientific">mine drainage metagenome</name>
    <dbReference type="NCBI Taxonomy" id="410659"/>
    <lineage>
        <taxon>unclassified sequences</taxon>
        <taxon>metagenomes</taxon>
        <taxon>ecological metagenomes</taxon>
    </lineage>
</organism>
<dbReference type="CDD" id="cd20175">
    <property type="entry name" value="ThyX"/>
    <property type="match status" value="1"/>
</dbReference>
<dbReference type="GO" id="GO:0004799">
    <property type="term" value="F:thymidylate synthase activity"/>
    <property type="evidence" value="ECO:0007669"/>
    <property type="project" value="TreeGrafter"/>
</dbReference>
<dbReference type="InterPro" id="IPR036098">
    <property type="entry name" value="Thymidylate_synthase_ThyX_sf"/>
</dbReference>
<dbReference type="PANTHER" id="PTHR34934">
    <property type="entry name" value="FLAVIN-DEPENDENT THYMIDYLATE SYNTHASE"/>
    <property type="match status" value="1"/>
</dbReference>
<gene>
    <name evidence="1" type="ORF">B1B_03282</name>
</gene>
<dbReference type="NCBIfam" id="TIGR02170">
    <property type="entry name" value="thyX"/>
    <property type="match status" value="1"/>
</dbReference>
<evidence type="ECO:0000313" key="1">
    <source>
        <dbReference type="EMBL" id="EQD73316.1"/>
    </source>
</evidence>